<keyword evidence="3" id="KW-1185">Reference proteome</keyword>
<proteinExistence type="predicted"/>
<dbReference type="EMBL" id="CP099423">
    <property type="protein sequence ID" value="USW54869.1"/>
    <property type="molecule type" value="Genomic_DNA"/>
</dbReference>
<keyword evidence="1" id="KW-1133">Transmembrane helix</keyword>
<dbReference type="Proteomes" id="UP001056384">
    <property type="component" value="Chromosome 6"/>
</dbReference>
<evidence type="ECO:0000313" key="3">
    <source>
        <dbReference type="Proteomes" id="UP001056384"/>
    </source>
</evidence>
<gene>
    <name evidence="2" type="ORF">Slin15195_G081880</name>
</gene>
<reference evidence="2" key="1">
    <citation type="submission" date="2022-06" db="EMBL/GenBank/DDBJ databases">
        <title>Complete genome sequences of two strains of the flax pathogen Septoria linicola.</title>
        <authorList>
            <person name="Lapalu N."/>
            <person name="Simon A."/>
            <person name="Demenou B."/>
            <person name="Paumier D."/>
            <person name="Guillot M.-P."/>
            <person name="Gout L."/>
            <person name="Valade R."/>
        </authorList>
    </citation>
    <scope>NUCLEOTIDE SEQUENCE</scope>
    <source>
        <strain evidence="2">SE15195</strain>
    </source>
</reference>
<organism evidence="2 3">
    <name type="scientific">Septoria linicola</name>
    <dbReference type="NCBI Taxonomy" id="215465"/>
    <lineage>
        <taxon>Eukaryota</taxon>
        <taxon>Fungi</taxon>
        <taxon>Dikarya</taxon>
        <taxon>Ascomycota</taxon>
        <taxon>Pezizomycotina</taxon>
        <taxon>Dothideomycetes</taxon>
        <taxon>Dothideomycetidae</taxon>
        <taxon>Mycosphaerellales</taxon>
        <taxon>Mycosphaerellaceae</taxon>
        <taxon>Septoria</taxon>
    </lineage>
</organism>
<evidence type="ECO:0000313" key="2">
    <source>
        <dbReference type="EMBL" id="USW54869.1"/>
    </source>
</evidence>
<feature type="transmembrane region" description="Helical" evidence="1">
    <location>
        <begin position="52"/>
        <end position="72"/>
    </location>
</feature>
<feature type="transmembrane region" description="Helical" evidence="1">
    <location>
        <begin position="12"/>
        <end position="31"/>
    </location>
</feature>
<dbReference type="AlphaFoldDB" id="A0A9Q9ELY8"/>
<keyword evidence="1" id="KW-0812">Transmembrane</keyword>
<accession>A0A9Q9ELY8</accession>
<name>A0A9Q9ELY8_9PEZI</name>
<keyword evidence="1" id="KW-0472">Membrane</keyword>
<evidence type="ECO:0000256" key="1">
    <source>
        <dbReference type="SAM" id="Phobius"/>
    </source>
</evidence>
<sequence length="181" mass="19870">MARDPGCNSPLTMVIVLAINSMMCGLCEKVAMAKYDRQERKKNKKAAAAARASIITMSMVFLLIISALIPTATATPVAIIRRDPHIAPHTQSCKCHQQGLAFSYNVHIGEPYNDGDYCDGLYNKILAASANSLSMYRCNNDGNGDTTLHFNVLSFYLDVDAANRELAKIYPKVNGFNCPLY</sequence>
<protein>
    <submittedName>
        <fullName evidence="2">Uncharacterized protein</fullName>
    </submittedName>
</protein>